<proteinExistence type="predicted"/>
<evidence type="ECO:0000313" key="2">
    <source>
        <dbReference type="EMBL" id="AXY00930.1"/>
    </source>
</evidence>
<dbReference type="EMBL" id="CP032093">
    <property type="protein sequence ID" value="AXY00930.1"/>
    <property type="molecule type" value="Genomic_DNA"/>
</dbReference>
<name>A0ABM6YTN8_9VIBR</name>
<dbReference type="InterPro" id="IPR023825">
    <property type="entry name" value="CRISPR-assoc_RAMP_BGP1436"/>
</dbReference>
<dbReference type="Proteomes" id="UP000262832">
    <property type="component" value="Chromosome I"/>
</dbReference>
<sequence length="518" mass="58416">MVGRKTCVQGAKKRHFVFTNTRILGRGDKNTYNFSYFFFDRQSSVFSDNIQQQVQNLFDNHRSVTESVNGQAYDQVQYLQKHAHHEYGIPVFALMMQGKVHSFGFANMPRVSYKHSSRDLVDNLAKEHNEDSYFSLTDLMFGTLREDALGLKSRVMFSDAVLTSKEGSIISKSVVLSSPKPSFLGAYIEQPDAEQYASYGYHNEKETAKLAGWKRYPVKREFTENEPPNDNSNVQTKLEMLTENHEFSGRIVFHNLKCDELGGLIWVLTLNGSHEHYHTLGHAKSLGAGAVQFELSLDENTLYSNNGQPVDCNPLSWVERFVAHMDSQMVKGEWLKTPQIKHLLALADGYISDENDFSTHGLSEFQRIKNDKSSIEPLSYNGSILSRTDNAPERLGSLAFGKGRLSRLVDIESNVLHQTFAELSQSKQDIMEKKQKKQALAQAAEALQDAPPYERSLGLLQNIVEEQDGSTASFKKDKAKEIRTIAKDLKEAILTSEEVGTLLAVVKQISIAEKDIQN</sequence>
<evidence type="ECO:0000256" key="1">
    <source>
        <dbReference type="SAM" id="Coils"/>
    </source>
</evidence>
<evidence type="ECO:0000313" key="3">
    <source>
        <dbReference type="Proteomes" id="UP000262832"/>
    </source>
</evidence>
<organism evidence="2 3">
    <name type="scientific">Vibrio alfacsensis</name>
    <dbReference type="NCBI Taxonomy" id="1074311"/>
    <lineage>
        <taxon>Bacteria</taxon>
        <taxon>Pseudomonadati</taxon>
        <taxon>Pseudomonadota</taxon>
        <taxon>Gammaproteobacteria</taxon>
        <taxon>Vibrionales</taxon>
        <taxon>Vibrionaceae</taxon>
        <taxon>Vibrio</taxon>
    </lineage>
</organism>
<reference evidence="2 3" key="1">
    <citation type="submission" date="2018-08" db="EMBL/GenBank/DDBJ databases">
        <title>Genomic taxonomy of the Vibrionaceae family.</title>
        <authorList>
            <person name="Gomez-Gil B."/>
            <person name="Tanaka M."/>
            <person name="Sawabe T."/>
            <person name="Enciso-Ibarra K."/>
        </authorList>
    </citation>
    <scope>NUCLEOTIDE SEQUENCE [LARGE SCALE GENOMIC DNA]</scope>
    <source>
        <strain evidence="2 3">CAIM 1831</strain>
    </source>
</reference>
<accession>A0ABM6YTN8</accession>
<protein>
    <submittedName>
        <fullName evidence="2">TIGR03986 family CRISPR-associated RAMP protein</fullName>
    </submittedName>
</protein>
<feature type="coiled-coil region" evidence="1">
    <location>
        <begin position="423"/>
        <end position="450"/>
    </location>
</feature>
<gene>
    <name evidence="2" type="ORF">D1115_06505</name>
</gene>
<keyword evidence="3" id="KW-1185">Reference proteome</keyword>
<keyword evidence="1" id="KW-0175">Coiled coil</keyword>
<dbReference type="NCBIfam" id="TIGR03986">
    <property type="entry name" value="TIGR03986 family CRISPR-associated RAMP protein"/>
    <property type="match status" value="1"/>
</dbReference>